<name>A0A1I6ED28_9FIRM</name>
<organism evidence="1 2">
    <name type="scientific">Desulfoscipio geothermicus DSM 3669</name>
    <dbReference type="NCBI Taxonomy" id="1121426"/>
    <lineage>
        <taxon>Bacteria</taxon>
        <taxon>Bacillati</taxon>
        <taxon>Bacillota</taxon>
        <taxon>Clostridia</taxon>
        <taxon>Eubacteriales</taxon>
        <taxon>Desulfallaceae</taxon>
        <taxon>Desulfoscipio</taxon>
    </lineage>
</organism>
<dbReference type="Proteomes" id="UP000199584">
    <property type="component" value="Unassembled WGS sequence"/>
</dbReference>
<reference evidence="2" key="1">
    <citation type="submission" date="2016-10" db="EMBL/GenBank/DDBJ databases">
        <authorList>
            <person name="Varghese N."/>
            <person name="Submissions S."/>
        </authorList>
    </citation>
    <scope>NUCLEOTIDE SEQUENCE [LARGE SCALE GENOMIC DNA]</scope>
    <source>
        <strain evidence="2">DSM 3669</strain>
    </source>
</reference>
<evidence type="ECO:0000313" key="1">
    <source>
        <dbReference type="EMBL" id="SFR15650.1"/>
    </source>
</evidence>
<accession>A0A1I6ED28</accession>
<evidence type="ECO:0000313" key="2">
    <source>
        <dbReference type="Proteomes" id="UP000199584"/>
    </source>
</evidence>
<dbReference type="OrthoDB" id="1786863at2"/>
<dbReference type="EMBL" id="FOYM01000036">
    <property type="protein sequence ID" value="SFR15650.1"/>
    <property type="molecule type" value="Genomic_DNA"/>
</dbReference>
<dbReference type="AlphaFoldDB" id="A0A1I6ED28"/>
<protein>
    <submittedName>
        <fullName evidence="1">Uncharacterized protein</fullName>
    </submittedName>
</protein>
<dbReference type="STRING" id="39060.SAMN05660706_13628"/>
<keyword evidence="2" id="KW-1185">Reference proteome</keyword>
<dbReference type="RefSeq" id="WP_092487069.1">
    <property type="nucleotide sequence ID" value="NZ_FOYM01000036.1"/>
</dbReference>
<sequence>MHFREIDESSARHFFAMLKDAPSILEVIEQYPGVDNLMHVLTAQLATYFVLPFLENQMGCEDLVEAFRRYLFTAFAFGLIMRDNDMATRYVMDLYERGCDSQGEDKVG</sequence>
<proteinExistence type="predicted"/>
<gene>
    <name evidence="1" type="ORF">SAMN05660706_13628</name>
</gene>